<accession>A0AA38RDD8</accession>
<keyword evidence="1" id="KW-0812">Transmembrane</keyword>
<feature type="transmembrane region" description="Helical" evidence="1">
    <location>
        <begin position="113"/>
        <end position="135"/>
    </location>
</feature>
<evidence type="ECO:0008006" key="4">
    <source>
        <dbReference type="Google" id="ProtNLM"/>
    </source>
</evidence>
<gene>
    <name evidence="2" type="ORF">NKR23_g10364</name>
</gene>
<protein>
    <recommendedName>
        <fullName evidence="4">MARVEL domain-containing protein</fullName>
    </recommendedName>
</protein>
<feature type="transmembrane region" description="Helical" evidence="1">
    <location>
        <begin position="81"/>
        <end position="101"/>
    </location>
</feature>
<organism evidence="2 3">
    <name type="scientific">Pleurostoma richardsiae</name>
    <dbReference type="NCBI Taxonomy" id="41990"/>
    <lineage>
        <taxon>Eukaryota</taxon>
        <taxon>Fungi</taxon>
        <taxon>Dikarya</taxon>
        <taxon>Ascomycota</taxon>
        <taxon>Pezizomycotina</taxon>
        <taxon>Sordariomycetes</taxon>
        <taxon>Sordariomycetidae</taxon>
        <taxon>Calosphaeriales</taxon>
        <taxon>Pleurostomataceae</taxon>
        <taxon>Pleurostoma</taxon>
    </lineage>
</organism>
<dbReference type="PANTHER" id="PTHR42083">
    <property type="entry name" value="MARVEL DOMAIN-CONTAINING PROTEIN"/>
    <property type="match status" value="1"/>
</dbReference>
<dbReference type="AlphaFoldDB" id="A0AA38RDD8"/>
<evidence type="ECO:0000313" key="2">
    <source>
        <dbReference type="EMBL" id="KAJ9134137.1"/>
    </source>
</evidence>
<feature type="transmembrane region" description="Helical" evidence="1">
    <location>
        <begin position="49"/>
        <end position="69"/>
    </location>
</feature>
<feature type="transmembrane region" description="Helical" evidence="1">
    <location>
        <begin position="18"/>
        <end position="37"/>
    </location>
</feature>
<dbReference type="Proteomes" id="UP001174694">
    <property type="component" value="Unassembled WGS sequence"/>
</dbReference>
<keyword evidence="3" id="KW-1185">Reference proteome</keyword>
<comment type="caution">
    <text evidence="2">The sequence shown here is derived from an EMBL/GenBank/DDBJ whole genome shotgun (WGS) entry which is preliminary data.</text>
</comment>
<keyword evidence="1" id="KW-0472">Membrane</keyword>
<reference evidence="2" key="1">
    <citation type="submission" date="2022-07" db="EMBL/GenBank/DDBJ databases">
        <title>Fungi with potential for degradation of polypropylene.</title>
        <authorList>
            <person name="Gostincar C."/>
        </authorList>
    </citation>
    <scope>NUCLEOTIDE SEQUENCE</scope>
    <source>
        <strain evidence="2">EXF-13308</strain>
    </source>
</reference>
<proteinExistence type="predicted"/>
<evidence type="ECO:0000256" key="1">
    <source>
        <dbReference type="SAM" id="Phobius"/>
    </source>
</evidence>
<keyword evidence="1" id="KW-1133">Transmembrane helix</keyword>
<dbReference type="EMBL" id="JANBVO010000045">
    <property type="protein sequence ID" value="KAJ9134137.1"/>
    <property type="molecule type" value="Genomic_DNA"/>
</dbReference>
<evidence type="ECO:0000313" key="3">
    <source>
        <dbReference type="Proteomes" id="UP001174694"/>
    </source>
</evidence>
<dbReference type="PANTHER" id="PTHR42083:SF1">
    <property type="entry name" value="MARVEL DOMAIN-CONTAINING PROTEIN"/>
    <property type="match status" value="1"/>
</dbReference>
<name>A0AA38RDD8_9PEZI</name>
<sequence>MNEDYWYHNGFGGLIVRALLRTLQFFFAFAVAILYGLDLHSEADTDASWIYAEVVSGLSMVTCITHLFFTVTQVAWCVWDWVLCVLWAAQLGVFGMLFLGGKETPRPRMTAGVWIDLINLLLWFTTAMQGIVYCCSTRRLRRRKDYLKEVDGAGLEMLDTAEDRDFGASTNYGRHGD</sequence>